<keyword evidence="5" id="KW-1185">Reference proteome</keyword>
<keyword evidence="1" id="KW-0677">Repeat</keyword>
<gene>
    <name evidence="4" type="ORF">LY90DRAFT_499268</name>
</gene>
<feature type="repeat" description="ANK" evidence="3">
    <location>
        <begin position="595"/>
        <end position="629"/>
    </location>
</feature>
<dbReference type="Pfam" id="PF12796">
    <property type="entry name" value="Ank_2"/>
    <property type="match status" value="2"/>
</dbReference>
<dbReference type="STRING" id="1754190.A0A1Y2FMH3"/>
<organism evidence="4 5">
    <name type="scientific">Neocallimastix californiae</name>
    <dbReference type="NCBI Taxonomy" id="1754190"/>
    <lineage>
        <taxon>Eukaryota</taxon>
        <taxon>Fungi</taxon>
        <taxon>Fungi incertae sedis</taxon>
        <taxon>Chytridiomycota</taxon>
        <taxon>Chytridiomycota incertae sedis</taxon>
        <taxon>Neocallimastigomycetes</taxon>
        <taxon>Neocallimastigales</taxon>
        <taxon>Neocallimastigaceae</taxon>
        <taxon>Neocallimastix</taxon>
    </lineage>
</organism>
<dbReference type="PANTHER" id="PTHR24198:SF165">
    <property type="entry name" value="ANKYRIN REPEAT-CONTAINING PROTEIN-RELATED"/>
    <property type="match status" value="1"/>
</dbReference>
<dbReference type="AlphaFoldDB" id="A0A1Y2FMH3"/>
<dbReference type="Pfam" id="PF00023">
    <property type="entry name" value="Ank"/>
    <property type="match status" value="1"/>
</dbReference>
<evidence type="ECO:0000313" key="5">
    <source>
        <dbReference type="Proteomes" id="UP000193920"/>
    </source>
</evidence>
<accession>A0A1Y2FMH3</accession>
<proteinExistence type="predicted"/>
<reference evidence="4 5" key="1">
    <citation type="submission" date="2016-08" db="EMBL/GenBank/DDBJ databases">
        <title>A Parts List for Fungal Cellulosomes Revealed by Comparative Genomics.</title>
        <authorList>
            <consortium name="DOE Joint Genome Institute"/>
            <person name="Haitjema C.H."/>
            <person name="Gilmore S.P."/>
            <person name="Henske J.K."/>
            <person name="Solomon K.V."/>
            <person name="De Groot R."/>
            <person name="Kuo A."/>
            <person name="Mondo S.J."/>
            <person name="Salamov A.A."/>
            <person name="Labutti K."/>
            <person name="Zhao Z."/>
            <person name="Chiniquy J."/>
            <person name="Barry K."/>
            <person name="Brewer H.M."/>
            <person name="Purvine S.O."/>
            <person name="Wright A.T."/>
            <person name="Boxma B."/>
            <person name="Van Alen T."/>
            <person name="Hackstein J.H."/>
            <person name="Baker S.E."/>
            <person name="Grigoriev I.V."/>
            <person name="O'Malley M.A."/>
        </authorList>
    </citation>
    <scope>NUCLEOTIDE SEQUENCE [LARGE SCALE GENOMIC DNA]</scope>
    <source>
        <strain evidence="4 5">G1</strain>
    </source>
</reference>
<name>A0A1Y2FMH3_9FUNG</name>
<dbReference type="InterPro" id="IPR036770">
    <property type="entry name" value="Ankyrin_rpt-contain_sf"/>
</dbReference>
<dbReference type="Proteomes" id="UP000193920">
    <property type="component" value="Unassembled WGS sequence"/>
</dbReference>
<keyword evidence="2 3" id="KW-0040">ANK repeat</keyword>
<comment type="caution">
    <text evidence="4">The sequence shown here is derived from an EMBL/GenBank/DDBJ whole genome shotgun (WGS) entry which is preliminary data.</text>
</comment>
<dbReference type="OrthoDB" id="426293at2759"/>
<dbReference type="SUPFAM" id="SSF48403">
    <property type="entry name" value="Ankyrin repeat"/>
    <property type="match status" value="2"/>
</dbReference>
<dbReference type="SMART" id="SM00248">
    <property type="entry name" value="ANK"/>
    <property type="match status" value="9"/>
</dbReference>
<evidence type="ECO:0000256" key="3">
    <source>
        <dbReference type="PROSITE-ProRule" id="PRU00023"/>
    </source>
</evidence>
<dbReference type="Gene3D" id="1.25.40.20">
    <property type="entry name" value="Ankyrin repeat-containing domain"/>
    <property type="match status" value="3"/>
</dbReference>
<dbReference type="PROSITE" id="PS50088">
    <property type="entry name" value="ANK_REPEAT"/>
    <property type="match status" value="1"/>
</dbReference>
<protein>
    <submittedName>
        <fullName evidence="4">Ankyrin</fullName>
    </submittedName>
</protein>
<dbReference type="PANTHER" id="PTHR24198">
    <property type="entry name" value="ANKYRIN REPEAT AND PROTEIN KINASE DOMAIN-CONTAINING PROTEIN"/>
    <property type="match status" value="1"/>
</dbReference>
<dbReference type="InterPro" id="IPR002110">
    <property type="entry name" value="Ankyrin_rpt"/>
</dbReference>
<evidence type="ECO:0000256" key="2">
    <source>
        <dbReference type="ARBA" id="ARBA00023043"/>
    </source>
</evidence>
<evidence type="ECO:0000256" key="1">
    <source>
        <dbReference type="ARBA" id="ARBA00022737"/>
    </source>
</evidence>
<dbReference type="EMBL" id="MCOG01000005">
    <property type="protein sequence ID" value="ORY84554.1"/>
    <property type="molecule type" value="Genomic_DNA"/>
</dbReference>
<evidence type="ECO:0000313" key="4">
    <source>
        <dbReference type="EMBL" id="ORY84554.1"/>
    </source>
</evidence>
<sequence>MDNKINIIEKHRNFIVDLLKEVDEEEIHNLITLKSYIKNNNVDLKSLNNKDFDIVIFSIESNAATEIIKFIIEQFPLFSAIKKENFEIADLLIQYNADINYLANDKQNVAVYLYDCYHCIYKPELKYILKKGFFVNGFTTNLINDIILDGYNFNLLKSIFNFRIFDEAFVLNLLSIYKNKFKLSKKQLNSLIRKEKSKIKIEDSMYENVLRCEHYESLVLLLKYDSDEPFVILDKIQKYDLLNVAIKNVEYNLMVEVLTQELLSFDFKHLEKIFIEESRNNDIRFVLGILLENLFKQKSCIISSTQFENILLSASKVNNLNIMSLLLKLLLNGSRSSNDQFKILTSESPNIRTHIEMIMNENVTLKDRFKFVSKESTVIIDKLNEILKKSQNLNITDGLKVTLIKNCDTRFLTLILNLAIKTNNFEVVKYLIENKELSSKLDINTKDRNNEFPIIIAQDLVTNDLTNIKIFKFLLDHHANTNLDKFGYSLLCYAIIKNDLKTIEYLMDHNVNINLKKNKYGYGHSVLDIAIQTGNKDAFLILINNDKININTTNSQEELPLITLLKSKLYSSDDKFLIVECILKKGSDINVTDNNGKSAIAYAIQESSLSLPLVKLFIEYGACIDFADGNKNLPIVYAIKEKSLELVKLFIEQGVDASTVDIFDFSLLTYAIQEKSLPLVKYLVEHGADVNFVIRNLEVEKTQSMLLYAMEFDDLSIFK</sequence>